<evidence type="ECO:0000256" key="7">
    <source>
        <dbReference type="ARBA" id="ARBA00022989"/>
    </source>
</evidence>
<feature type="compositionally biased region" description="Basic residues" evidence="11">
    <location>
        <begin position="530"/>
        <end position="542"/>
    </location>
</feature>
<dbReference type="SFLD" id="SFLDG01169">
    <property type="entry name" value="NADPH_oxidase_subgroup_(NOX)"/>
    <property type="match status" value="1"/>
</dbReference>
<feature type="transmembrane region" description="Helical" evidence="12">
    <location>
        <begin position="320"/>
        <end position="338"/>
    </location>
</feature>
<dbReference type="GO" id="GO:0006811">
    <property type="term" value="P:monoatomic ion transport"/>
    <property type="evidence" value="ECO:0007669"/>
    <property type="project" value="UniProtKB-KW"/>
</dbReference>
<evidence type="ECO:0000256" key="10">
    <source>
        <dbReference type="ARBA" id="ARBA00023136"/>
    </source>
</evidence>
<feature type="domain" description="FAD-binding FR-type" evidence="14">
    <location>
        <begin position="359"/>
        <end position="464"/>
    </location>
</feature>
<evidence type="ECO:0000259" key="14">
    <source>
        <dbReference type="PROSITE" id="PS51384"/>
    </source>
</evidence>
<evidence type="ECO:0000313" key="15">
    <source>
        <dbReference type="EMBL" id="KAL1588140.1"/>
    </source>
</evidence>
<dbReference type="RefSeq" id="XP_069231245.1">
    <property type="nucleotide sequence ID" value="XM_069371886.1"/>
</dbReference>
<feature type="compositionally biased region" description="Basic and acidic residues" evidence="11">
    <location>
        <begin position="118"/>
        <end position="127"/>
    </location>
</feature>
<sequence>MLEPIQVASEEYKPLTDDEINAFFEDLDRDNNGYVVFDELEAKLHEVHKELAPEPKKHHILHPSRRDLEKNENHKGDGLHAFLCQLLPECDSKIGKHEFMTRVKKLRIPSQKQTDSSEQDKEDKQKELRLPMRRRIRAYWAVHGPMILFMTFVVALQLGFGLWQGLTYFLGQTYRDAYGLGVGFAKLAAGALYPTLFFMLLSMSRHFSTFLRRNYLISRFINWDLSQEFHIRMSIAGLVLATMHAIAHLSGTLVQGSRASRQDAVAQVLGPDAVPRSYASYVRSLPGWTGIVALALFWLISLFSMPFIRSKSYEIFQLGHLLMFPMIGMLCAHGTAMLLQHPMLGYWLAFPTLLVLFERSWRFLRGFMKVPARVKVLDTDAVLLTCKHPSGKDWKYSAGQYILLQVPEISFFQWHPFTVSYCRDDVLHVHIKFEGDWTKALKNLPEDRDIRVGIDGPFGAPAQRFYDYTHSIIIGGGIGITPFSAILADLEDHFTGLSDPWEERRQSRSFPVSRSRSQSRVRISGSRQGSRSRSRPASRRPSRPSSMTLAPSDEEKPNSEQIPSKHPNPERRVDFHWTVREKNNLLWFSDLLNRTSEGARPLADDGNLELNINTHITAKRKNISTHVFRYLLDSYRTDAAPYSALTGLKQPSHFGRPDFDDILERHFQDMVDAGITEKKVGVFYCGTPVVGEILSDRCHLLTAKARDMGMRIKYDFMMEVFG</sequence>
<evidence type="ECO:0000256" key="6">
    <source>
        <dbReference type="ARBA" id="ARBA00022982"/>
    </source>
</evidence>
<dbReference type="Gene3D" id="3.40.50.80">
    <property type="entry name" value="Nucleotide-binding domain of ferredoxin-NADP reductase (FNR) module"/>
    <property type="match status" value="1"/>
</dbReference>
<dbReference type="CDD" id="cd06186">
    <property type="entry name" value="NOX_Duox_like_FAD_NADP"/>
    <property type="match status" value="1"/>
</dbReference>
<feature type="compositionally biased region" description="Low complexity" evidence="11">
    <location>
        <begin position="508"/>
        <end position="529"/>
    </location>
</feature>
<feature type="domain" description="EF-hand" evidence="13">
    <location>
        <begin position="15"/>
        <end position="50"/>
    </location>
</feature>
<dbReference type="Pfam" id="PF01794">
    <property type="entry name" value="Ferric_reduct"/>
    <property type="match status" value="1"/>
</dbReference>
<dbReference type="InterPro" id="IPR039261">
    <property type="entry name" value="FNR_nucleotide-bd"/>
</dbReference>
<protein>
    <submittedName>
        <fullName evidence="15">Uncharacterized protein</fullName>
    </submittedName>
</protein>
<dbReference type="Pfam" id="PF08022">
    <property type="entry name" value="FAD_binding_8"/>
    <property type="match status" value="1"/>
</dbReference>
<evidence type="ECO:0000256" key="4">
    <source>
        <dbReference type="ARBA" id="ARBA00022827"/>
    </source>
</evidence>
<evidence type="ECO:0000256" key="2">
    <source>
        <dbReference type="ARBA" id="ARBA00022630"/>
    </source>
</evidence>
<evidence type="ECO:0000256" key="11">
    <source>
        <dbReference type="SAM" id="MobiDB-lite"/>
    </source>
</evidence>
<keyword evidence="9" id="KW-0813">Transport</keyword>
<dbReference type="GeneID" id="96004724"/>
<dbReference type="InterPro" id="IPR011992">
    <property type="entry name" value="EF-hand-dom_pair"/>
</dbReference>
<evidence type="ECO:0000256" key="1">
    <source>
        <dbReference type="ARBA" id="ARBA00004141"/>
    </source>
</evidence>
<evidence type="ECO:0000256" key="5">
    <source>
        <dbReference type="ARBA" id="ARBA00022857"/>
    </source>
</evidence>
<evidence type="ECO:0000256" key="9">
    <source>
        <dbReference type="ARBA" id="ARBA00023065"/>
    </source>
</evidence>
<feature type="transmembrane region" description="Helical" evidence="12">
    <location>
        <begin position="285"/>
        <end position="308"/>
    </location>
</feature>
<keyword evidence="7 12" id="KW-1133">Transmembrane helix</keyword>
<dbReference type="SUPFAM" id="SSF52343">
    <property type="entry name" value="Ferredoxin reductase-like, C-terminal NADP-linked domain"/>
    <property type="match status" value="1"/>
</dbReference>
<dbReference type="PRINTS" id="PR00410">
    <property type="entry name" value="PHEHYDRXLASE"/>
</dbReference>
<evidence type="ECO:0000313" key="16">
    <source>
        <dbReference type="Proteomes" id="UP000803884"/>
    </source>
</evidence>
<dbReference type="GO" id="GO:0043020">
    <property type="term" value="C:NADPH oxidase complex"/>
    <property type="evidence" value="ECO:0007669"/>
    <property type="project" value="TreeGrafter"/>
</dbReference>
<accession>A0AB34KX57</accession>
<dbReference type="SUPFAM" id="SSF47473">
    <property type="entry name" value="EF-hand"/>
    <property type="match status" value="1"/>
</dbReference>
<keyword evidence="16" id="KW-1185">Reference proteome</keyword>
<dbReference type="GO" id="GO:0005509">
    <property type="term" value="F:calcium ion binding"/>
    <property type="evidence" value="ECO:0007669"/>
    <property type="project" value="InterPro"/>
</dbReference>
<comment type="subcellular location">
    <subcellularLocation>
        <location evidence="1">Membrane</location>
        <topology evidence="1">Multi-pass membrane protein</topology>
    </subcellularLocation>
</comment>
<dbReference type="InterPro" id="IPR002048">
    <property type="entry name" value="EF_hand_dom"/>
</dbReference>
<dbReference type="InterPro" id="IPR013121">
    <property type="entry name" value="Fe_red_NAD-bd_6"/>
</dbReference>
<dbReference type="AlphaFoldDB" id="A0AB34KX57"/>
<reference evidence="15 16" key="1">
    <citation type="journal article" date="2020" name="Microbiol. Resour. Announc.">
        <title>Draft Genome Sequence of a Cladosporium Species Isolated from the Mesophotic Ascidian Didemnum maculosum.</title>
        <authorList>
            <person name="Gioti A."/>
            <person name="Siaperas R."/>
            <person name="Nikolaivits E."/>
            <person name="Le Goff G."/>
            <person name="Ouazzani J."/>
            <person name="Kotoulas G."/>
            <person name="Topakas E."/>
        </authorList>
    </citation>
    <scope>NUCLEOTIDE SEQUENCE [LARGE SCALE GENOMIC DNA]</scope>
    <source>
        <strain evidence="15 16">TM138-S3</strain>
    </source>
</reference>
<keyword evidence="9" id="KW-0406">Ion transport</keyword>
<keyword evidence="3 12" id="KW-0812">Transmembrane</keyword>
<dbReference type="PANTHER" id="PTHR11972:SF153">
    <property type="entry name" value="SUPEROXIDE-GENERATING NADPH OXIDASE HEAVY CHAIN SUBUNIT A"/>
    <property type="match status" value="1"/>
</dbReference>
<dbReference type="Gene3D" id="2.40.30.10">
    <property type="entry name" value="Translation factors"/>
    <property type="match status" value="1"/>
</dbReference>
<dbReference type="InterPro" id="IPR017927">
    <property type="entry name" value="FAD-bd_FR_type"/>
</dbReference>
<dbReference type="PROSITE" id="PS51384">
    <property type="entry name" value="FAD_FR"/>
    <property type="match status" value="1"/>
</dbReference>
<dbReference type="InterPro" id="IPR013130">
    <property type="entry name" value="Fe3_Rdtase_TM_dom"/>
</dbReference>
<dbReference type="PANTHER" id="PTHR11972">
    <property type="entry name" value="NADPH OXIDASE"/>
    <property type="match status" value="1"/>
</dbReference>
<feature type="region of interest" description="Disordered" evidence="11">
    <location>
        <begin position="505"/>
        <end position="571"/>
    </location>
</feature>
<dbReference type="GO" id="GO:0042554">
    <property type="term" value="P:superoxide anion generation"/>
    <property type="evidence" value="ECO:0007669"/>
    <property type="project" value="TreeGrafter"/>
</dbReference>
<feature type="region of interest" description="Disordered" evidence="11">
    <location>
        <begin position="108"/>
        <end position="127"/>
    </location>
</feature>
<dbReference type="Proteomes" id="UP000803884">
    <property type="component" value="Unassembled WGS sequence"/>
</dbReference>
<keyword evidence="5" id="KW-0521">NADP</keyword>
<dbReference type="GO" id="GO:0016175">
    <property type="term" value="F:superoxide-generating NAD(P)H oxidase activity"/>
    <property type="evidence" value="ECO:0007669"/>
    <property type="project" value="TreeGrafter"/>
</dbReference>
<dbReference type="InterPro" id="IPR050369">
    <property type="entry name" value="RBOH/FRE"/>
</dbReference>
<dbReference type="InterPro" id="IPR017938">
    <property type="entry name" value="Riboflavin_synthase-like_b-brl"/>
</dbReference>
<keyword evidence="2" id="KW-0285">Flavoprotein</keyword>
<evidence type="ECO:0000256" key="8">
    <source>
        <dbReference type="ARBA" id="ARBA00023002"/>
    </source>
</evidence>
<dbReference type="SUPFAM" id="SSF63380">
    <property type="entry name" value="Riboflavin synthase domain-like"/>
    <property type="match status" value="1"/>
</dbReference>
<dbReference type="EMBL" id="JAAQHG020000008">
    <property type="protein sequence ID" value="KAL1588140.1"/>
    <property type="molecule type" value="Genomic_DNA"/>
</dbReference>
<feature type="transmembrane region" description="Helical" evidence="12">
    <location>
        <begin position="183"/>
        <end position="203"/>
    </location>
</feature>
<feature type="transmembrane region" description="Helical" evidence="12">
    <location>
        <begin position="138"/>
        <end position="163"/>
    </location>
</feature>
<evidence type="ECO:0000259" key="13">
    <source>
        <dbReference type="PROSITE" id="PS50222"/>
    </source>
</evidence>
<dbReference type="InterPro" id="IPR013112">
    <property type="entry name" value="FAD-bd_8"/>
</dbReference>
<feature type="transmembrane region" description="Helical" evidence="12">
    <location>
        <begin position="229"/>
        <end position="247"/>
    </location>
</feature>
<dbReference type="Pfam" id="PF08030">
    <property type="entry name" value="NAD_binding_6"/>
    <property type="match status" value="1"/>
</dbReference>
<organism evidence="15 16">
    <name type="scientific">Cladosporium halotolerans</name>
    <dbReference type="NCBI Taxonomy" id="1052096"/>
    <lineage>
        <taxon>Eukaryota</taxon>
        <taxon>Fungi</taxon>
        <taxon>Dikarya</taxon>
        <taxon>Ascomycota</taxon>
        <taxon>Pezizomycotina</taxon>
        <taxon>Dothideomycetes</taxon>
        <taxon>Dothideomycetidae</taxon>
        <taxon>Cladosporiales</taxon>
        <taxon>Cladosporiaceae</taxon>
        <taxon>Cladosporium</taxon>
    </lineage>
</organism>
<evidence type="ECO:0000256" key="12">
    <source>
        <dbReference type="SAM" id="Phobius"/>
    </source>
</evidence>
<keyword evidence="6" id="KW-0249">Electron transport</keyword>
<keyword evidence="4" id="KW-0274">FAD</keyword>
<comment type="caution">
    <text evidence="15">The sequence shown here is derived from an EMBL/GenBank/DDBJ whole genome shotgun (WGS) entry which is preliminary data.</text>
</comment>
<gene>
    <name evidence="15" type="ORF">WHR41_03280</name>
</gene>
<proteinExistence type="predicted"/>
<keyword evidence="10 12" id="KW-0472">Membrane</keyword>
<keyword evidence="8" id="KW-0560">Oxidoreductase</keyword>
<dbReference type="PROSITE" id="PS50222">
    <property type="entry name" value="EF_HAND_2"/>
    <property type="match status" value="1"/>
</dbReference>
<evidence type="ECO:0000256" key="3">
    <source>
        <dbReference type="ARBA" id="ARBA00022692"/>
    </source>
</evidence>
<dbReference type="GO" id="GO:0006952">
    <property type="term" value="P:defense response"/>
    <property type="evidence" value="ECO:0007669"/>
    <property type="project" value="TreeGrafter"/>
</dbReference>
<name>A0AB34KX57_9PEZI</name>